<reference evidence="3" key="1">
    <citation type="submission" date="2019-11" db="EMBL/GenBank/DDBJ databases">
        <title>Complete genome sequence of Corynebacterium kalinowskii 1959, a novel Corynebacterium species isolated from soil of a small paddock in Vilsendorf, Germany.</title>
        <authorList>
            <person name="Schaffert L."/>
            <person name="Ruwe M."/>
            <person name="Milse J."/>
            <person name="Hanuschka K."/>
            <person name="Ortseifen V."/>
            <person name="Droste J."/>
            <person name="Brandt D."/>
            <person name="Schlueter L."/>
            <person name="Kutter Y."/>
            <person name="Vinke S."/>
            <person name="Viehoefer P."/>
            <person name="Jacob L."/>
            <person name="Luebke N.-C."/>
            <person name="Schulte-Berndt E."/>
            <person name="Hain C."/>
            <person name="Linder M."/>
            <person name="Schmidt P."/>
            <person name="Wollenschlaeger L."/>
            <person name="Luttermann T."/>
            <person name="Thieme E."/>
            <person name="Hassa J."/>
            <person name="Haak M."/>
            <person name="Wittchen M."/>
            <person name="Mentz A."/>
            <person name="Persicke M."/>
            <person name="Busche T."/>
            <person name="Ruckert C."/>
        </authorList>
    </citation>
    <scope>NUCLEOTIDE SEQUENCE [LARGE SCALE GENOMIC DNA]</scope>
    <source>
        <strain evidence="3">1959</strain>
    </source>
</reference>
<organism evidence="2 3">
    <name type="scientific">Corynebacterium kalinowskii</name>
    <dbReference type="NCBI Taxonomy" id="2675216"/>
    <lineage>
        <taxon>Bacteria</taxon>
        <taxon>Bacillati</taxon>
        <taxon>Actinomycetota</taxon>
        <taxon>Actinomycetes</taxon>
        <taxon>Mycobacteriales</taxon>
        <taxon>Corynebacteriaceae</taxon>
        <taxon>Corynebacterium</taxon>
    </lineage>
</organism>
<evidence type="ECO:0008006" key="4">
    <source>
        <dbReference type="Google" id="ProtNLM"/>
    </source>
</evidence>
<sequence length="235" mass="24422">MVTSITRNLERVIFVRIHLRRLAPALLTVALSVAAVSPAHAQSSIDYLGRPAPHILQQMEDFAAKPFVPEDLRNVVLAAVAFYRGEGEGGVPLPENAPIINQFIWPTVSASCINGNLSATGTAIAIPGPASLPLPGTPAGQTSFVFTALGTSTAADQQRGMFVHWLNISNGRVGVTQLTKGSINPQGPATLSGTADTGHGQVLAWLDGGVTLADATGAPTNTCNFAPTATSFFVN</sequence>
<evidence type="ECO:0000313" key="2">
    <source>
        <dbReference type="EMBL" id="QGU02412.1"/>
    </source>
</evidence>
<keyword evidence="3" id="KW-1185">Reference proteome</keyword>
<evidence type="ECO:0000313" key="3">
    <source>
        <dbReference type="Proteomes" id="UP000427071"/>
    </source>
</evidence>
<evidence type="ECO:0000256" key="1">
    <source>
        <dbReference type="SAM" id="SignalP"/>
    </source>
</evidence>
<name>A0A6B8VB94_9CORY</name>
<feature type="chain" id="PRO_5025630398" description="Secreted protein" evidence="1">
    <location>
        <begin position="42"/>
        <end position="235"/>
    </location>
</feature>
<proteinExistence type="predicted"/>
<dbReference type="Proteomes" id="UP000427071">
    <property type="component" value="Chromosome"/>
</dbReference>
<feature type="signal peptide" evidence="1">
    <location>
        <begin position="1"/>
        <end position="41"/>
    </location>
</feature>
<gene>
    <name evidence="2" type="ORF">CKALI_07750</name>
</gene>
<protein>
    <recommendedName>
        <fullName evidence="4">Secreted protein</fullName>
    </recommendedName>
</protein>
<dbReference type="KEGG" id="ckw:CKALI_07750"/>
<accession>A0A6B8VB94</accession>
<dbReference type="EMBL" id="CP046452">
    <property type="protein sequence ID" value="QGU02412.1"/>
    <property type="molecule type" value="Genomic_DNA"/>
</dbReference>
<keyword evidence="1" id="KW-0732">Signal</keyword>
<dbReference type="AlphaFoldDB" id="A0A6B8VB94"/>